<dbReference type="InterPro" id="IPR044927">
    <property type="entry name" value="Endonuclea_NS_2"/>
</dbReference>
<dbReference type="EMBL" id="JBHLXE010000114">
    <property type="protein sequence ID" value="MFC0181010.1"/>
    <property type="molecule type" value="Genomic_DNA"/>
</dbReference>
<keyword evidence="4" id="KW-0843">Virulence</keyword>
<evidence type="ECO:0000313" key="7">
    <source>
        <dbReference type="EMBL" id="MFC0181010.1"/>
    </source>
</evidence>
<evidence type="ECO:0000256" key="1">
    <source>
        <dbReference type="ARBA" id="ARBA00004219"/>
    </source>
</evidence>
<keyword evidence="7" id="KW-0255">Endonuclease</keyword>
<dbReference type="Gene3D" id="3.40.570.10">
    <property type="entry name" value="Extracellular Endonuclease, subunit A"/>
    <property type="match status" value="1"/>
</dbReference>
<comment type="subcellular location">
    <subcellularLocation>
        <location evidence="1">Target cell</location>
        <location evidence="1">Target cell cytoplasm</location>
    </subcellularLocation>
</comment>
<feature type="domain" description="Type VII secretion system protein EssD-like" evidence="6">
    <location>
        <begin position="396"/>
        <end position="519"/>
    </location>
</feature>
<gene>
    <name evidence="7" type="ORF">ACFFIT_13105</name>
</gene>
<proteinExistence type="predicted"/>
<name>A0ABV6CDE6_9GAMM</name>
<keyword evidence="2" id="KW-0800">Toxin</keyword>
<dbReference type="GO" id="GO:0004519">
    <property type="term" value="F:endonuclease activity"/>
    <property type="evidence" value="ECO:0007669"/>
    <property type="project" value="UniProtKB-KW"/>
</dbReference>
<keyword evidence="7" id="KW-0378">Hydrolase</keyword>
<comment type="caution">
    <text evidence="7">The sequence shown here is derived from an EMBL/GenBank/DDBJ whole genome shotgun (WGS) entry which is preliminary data.</text>
</comment>
<protein>
    <submittedName>
        <fullName evidence="7">DNA/RNA non-specific endonuclease</fullName>
    </submittedName>
</protein>
<keyword evidence="7" id="KW-0540">Nuclease</keyword>
<organism evidence="7 8">
    <name type="scientific">Thorsellia kenyensis</name>
    <dbReference type="NCBI Taxonomy" id="1549888"/>
    <lineage>
        <taxon>Bacteria</taxon>
        <taxon>Pseudomonadati</taxon>
        <taxon>Pseudomonadota</taxon>
        <taxon>Gammaproteobacteria</taxon>
        <taxon>Enterobacterales</taxon>
        <taxon>Thorselliaceae</taxon>
        <taxon>Thorsellia</taxon>
    </lineage>
</organism>
<evidence type="ECO:0000313" key="8">
    <source>
        <dbReference type="Proteomes" id="UP001589758"/>
    </source>
</evidence>
<dbReference type="Proteomes" id="UP001589758">
    <property type="component" value="Unassembled WGS sequence"/>
</dbReference>
<evidence type="ECO:0000256" key="3">
    <source>
        <dbReference type="ARBA" id="ARBA00022913"/>
    </source>
</evidence>
<dbReference type="InterPro" id="IPR006914">
    <property type="entry name" value="VENN_dom"/>
</dbReference>
<evidence type="ECO:0000256" key="2">
    <source>
        <dbReference type="ARBA" id="ARBA00022656"/>
    </source>
</evidence>
<feature type="domain" description="VENN motif-containing" evidence="5">
    <location>
        <begin position="109"/>
        <end position="156"/>
    </location>
</feature>
<dbReference type="RefSeq" id="WP_385878364.1">
    <property type="nucleotide sequence ID" value="NZ_JBHLXE010000114.1"/>
</dbReference>
<dbReference type="Pfam" id="PF13930">
    <property type="entry name" value="Endonuclea_NS_2"/>
    <property type="match status" value="1"/>
</dbReference>
<keyword evidence="8" id="KW-1185">Reference proteome</keyword>
<accession>A0ABV6CDE6</accession>
<evidence type="ECO:0000259" key="5">
    <source>
        <dbReference type="Pfam" id="PF04829"/>
    </source>
</evidence>
<keyword evidence="3" id="KW-1266">Target cell cytoplasm</keyword>
<dbReference type="InterPro" id="IPR044929">
    <property type="entry name" value="DNA/RNA_non-sp_Endonuclease_sf"/>
</dbReference>
<dbReference type="Pfam" id="PF04829">
    <property type="entry name" value="PT-VENN"/>
    <property type="match status" value="1"/>
</dbReference>
<evidence type="ECO:0000256" key="4">
    <source>
        <dbReference type="ARBA" id="ARBA00023026"/>
    </source>
</evidence>
<reference evidence="7 8" key="1">
    <citation type="submission" date="2024-09" db="EMBL/GenBank/DDBJ databases">
        <authorList>
            <person name="Sun Q."/>
            <person name="Mori K."/>
        </authorList>
    </citation>
    <scope>NUCLEOTIDE SEQUENCE [LARGE SCALE GENOMIC DNA]</scope>
    <source>
        <strain evidence="7 8">CCM 8545</strain>
    </source>
</reference>
<sequence>MRDWGTGGKYQQVTQALTGPLKGALGGDITQALANGSAPYLAEAIKKATTNPDGSVNTEANLAAHAILGALLSQANDNSALAGGLGALSAEAAANLIKNELYGDKSFADLTEDERQNISALSQIAAAVAGGLTGDSSSDAAQGAIIGKNAVDNNFLTPKEKAIDDKRYDECETNDCRTQVAIENMELFLKNQSDLNKVLEVFNLEYAERFKNCNGNRYCEMSVMQSYAIEQRVILASAYDPEAFDVIIKKLIAEVNAEAKGKKLTESEYNDIIVKLLLRDNAEIESIIERSPQNSLIKKAGYESVARTVADFIPVIGDAKGFYEAEDSIDLLIAAVALIPGLGDAAGKTLKEAKVLAKNGDYAGANKLINDVKVEIKNLDSGSTGNWNKDLNKPKPNTVYNIDENKIYRTDELGRVNSVEADLTLLTNDRNTYQQCKIGKCGEVGDGGGHLIASIFNGPGEALNLTPMALNLNRGDWKAMENIWAKALKEGKNVKVDIQPIYSGNGARANEFKVNYWINGKLYKEVFKNE</sequence>
<evidence type="ECO:0000259" key="6">
    <source>
        <dbReference type="Pfam" id="PF13930"/>
    </source>
</evidence>